<organism evidence="1 2">
    <name type="scientific">Fusobacterium necrophorum subsp. funduliforme B35</name>
    <dbReference type="NCBI Taxonomy" id="1226633"/>
    <lineage>
        <taxon>Bacteria</taxon>
        <taxon>Fusobacteriati</taxon>
        <taxon>Fusobacteriota</taxon>
        <taxon>Fusobacteriia</taxon>
        <taxon>Fusobacteriales</taxon>
        <taxon>Fusobacteriaceae</taxon>
        <taxon>Fusobacterium</taxon>
    </lineage>
</organism>
<protein>
    <submittedName>
        <fullName evidence="1">Uncharacterized protein</fullName>
    </submittedName>
</protein>
<dbReference type="AlphaFoldDB" id="A0A0B4EQG0"/>
<name>A0A0B4EQG0_9FUSO</name>
<accession>A0A0B4EQG0</accession>
<reference evidence="1 2" key="1">
    <citation type="submission" date="2013-08" db="EMBL/GenBank/DDBJ databases">
        <title>An opportunistic ruminal bacterium that causes liver abscesses in cattle.</title>
        <authorList>
            <person name="Benahmed F.H."/>
            <person name="Rasmussen M."/>
            <person name="Harbottle H."/>
            <person name="Soppet D."/>
            <person name="Nagaraja T.G."/>
            <person name="Davidson M."/>
        </authorList>
    </citation>
    <scope>NUCLEOTIDE SEQUENCE [LARGE SCALE GENOMIC DNA]</scope>
    <source>
        <strain evidence="1 2">B35</strain>
    </source>
</reference>
<dbReference type="PATRIC" id="fig|1226633.4.peg.1217"/>
<dbReference type="EMBL" id="AUZI01000014">
    <property type="protein sequence ID" value="KID49215.1"/>
    <property type="molecule type" value="Genomic_DNA"/>
</dbReference>
<dbReference type="Proteomes" id="UP000031184">
    <property type="component" value="Unassembled WGS sequence"/>
</dbReference>
<proteinExistence type="predicted"/>
<sequence length="49" mass="5829">MFQVIYKIQKEDMNVGNHVGNEKSLVFLKKLENSGWKVTGIRNYVWEKE</sequence>
<comment type="caution">
    <text evidence="1">The sequence shown here is derived from an EMBL/GenBank/DDBJ whole genome shotgun (WGS) entry which is preliminary data.</text>
</comment>
<evidence type="ECO:0000313" key="1">
    <source>
        <dbReference type="EMBL" id="KID49215.1"/>
    </source>
</evidence>
<gene>
    <name evidence="1" type="ORF">C095_06040</name>
</gene>
<evidence type="ECO:0000313" key="2">
    <source>
        <dbReference type="Proteomes" id="UP000031184"/>
    </source>
</evidence>